<feature type="domain" description="ABC1 atypical kinase-like" evidence="3">
    <location>
        <begin position="152"/>
        <end position="395"/>
    </location>
</feature>
<organism evidence="4 5">
    <name type="scientific">Ceratobasidium theobromae</name>
    <dbReference type="NCBI Taxonomy" id="1582974"/>
    <lineage>
        <taxon>Eukaryota</taxon>
        <taxon>Fungi</taxon>
        <taxon>Dikarya</taxon>
        <taxon>Basidiomycota</taxon>
        <taxon>Agaricomycotina</taxon>
        <taxon>Agaricomycetes</taxon>
        <taxon>Cantharellales</taxon>
        <taxon>Ceratobasidiaceae</taxon>
        <taxon>Ceratobasidium</taxon>
    </lineage>
</organism>
<dbReference type="PANTHER" id="PTHR43173">
    <property type="entry name" value="ABC1 FAMILY PROTEIN"/>
    <property type="match status" value="1"/>
</dbReference>
<dbReference type="InterPro" id="IPR011009">
    <property type="entry name" value="Kinase-like_dom_sf"/>
</dbReference>
<reference evidence="4 5" key="1">
    <citation type="journal article" date="2019" name="Fungal Biol. Biotechnol.">
        <title>Draft genome sequence of fastidious pathogen Ceratobasidium theobromae, which causes vascular-streak dieback in Theobroma cacao.</title>
        <authorList>
            <person name="Ali S.S."/>
            <person name="Asman A."/>
            <person name="Shao J."/>
            <person name="Firmansyah A.P."/>
            <person name="Susilo A.W."/>
            <person name="Rosmana A."/>
            <person name="McMahon P."/>
            <person name="Junaid M."/>
            <person name="Guest D."/>
            <person name="Kheng T.Y."/>
            <person name="Meinhardt L.W."/>
            <person name="Bailey B.A."/>
        </authorList>
    </citation>
    <scope>NUCLEOTIDE SEQUENCE [LARGE SCALE GENOMIC DNA]</scope>
    <source>
        <strain evidence="4 5">CT2</strain>
    </source>
</reference>
<protein>
    <submittedName>
        <fullName evidence="4">Atypical/ABC1/ABC1-B kinase</fullName>
    </submittedName>
</protein>
<keyword evidence="4" id="KW-0808">Transferase</keyword>
<dbReference type="Proteomes" id="UP000383932">
    <property type="component" value="Unassembled WGS sequence"/>
</dbReference>
<dbReference type="InterPro" id="IPR045307">
    <property type="entry name" value="ADCK1_dom"/>
</dbReference>
<dbReference type="GO" id="GO:0007005">
    <property type="term" value="P:mitochondrion organization"/>
    <property type="evidence" value="ECO:0007669"/>
    <property type="project" value="TreeGrafter"/>
</dbReference>
<dbReference type="GO" id="GO:0055088">
    <property type="term" value="P:lipid homeostasis"/>
    <property type="evidence" value="ECO:0007669"/>
    <property type="project" value="TreeGrafter"/>
</dbReference>
<proteinExistence type="inferred from homology"/>
<dbReference type="CDD" id="cd13969">
    <property type="entry name" value="ADCK1-like"/>
    <property type="match status" value="1"/>
</dbReference>
<dbReference type="OrthoDB" id="427480at2759"/>
<comment type="caution">
    <text evidence="4">The sequence shown here is derived from an EMBL/GenBank/DDBJ whole genome shotgun (WGS) entry which is preliminary data.</text>
</comment>
<name>A0A5N5QRJ6_9AGAM</name>
<dbReference type="InterPro" id="IPR051130">
    <property type="entry name" value="Mito_struct-func_regulator"/>
</dbReference>
<gene>
    <name evidence="4" type="ORF">CTheo_2147</name>
</gene>
<dbReference type="Pfam" id="PF03109">
    <property type="entry name" value="ABC1"/>
    <property type="match status" value="1"/>
</dbReference>
<evidence type="ECO:0000256" key="2">
    <source>
        <dbReference type="SAM" id="MobiDB-lite"/>
    </source>
</evidence>
<accession>A0A5N5QRJ6</accession>
<dbReference type="GO" id="GO:0005743">
    <property type="term" value="C:mitochondrial inner membrane"/>
    <property type="evidence" value="ECO:0007669"/>
    <property type="project" value="TreeGrafter"/>
</dbReference>
<evidence type="ECO:0000256" key="1">
    <source>
        <dbReference type="ARBA" id="ARBA00009670"/>
    </source>
</evidence>
<dbReference type="AlphaFoldDB" id="A0A5N5QRJ6"/>
<dbReference type="EMBL" id="SSOP01000021">
    <property type="protein sequence ID" value="KAB5594370.1"/>
    <property type="molecule type" value="Genomic_DNA"/>
</dbReference>
<dbReference type="InterPro" id="IPR004147">
    <property type="entry name" value="ABC1_dom"/>
</dbReference>
<dbReference type="SUPFAM" id="SSF56112">
    <property type="entry name" value="Protein kinase-like (PK-like)"/>
    <property type="match status" value="1"/>
</dbReference>
<comment type="similarity">
    <text evidence="1">Belongs to the protein kinase superfamily. ADCK protein kinase family.</text>
</comment>
<evidence type="ECO:0000313" key="5">
    <source>
        <dbReference type="Proteomes" id="UP000383932"/>
    </source>
</evidence>
<keyword evidence="5" id="KW-1185">Reference proteome</keyword>
<dbReference type="PANTHER" id="PTHR43173:SF19">
    <property type="entry name" value="AARF DOMAIN-CONTAINING PROTEIN KINASE 1"/>
    <property type="match status" value="1"/>
</dbReference>
<evidence type="ECO:0000313" key="4">
    <source>
        <dbReference type="EMBL" id="KAB5594370.1"/>
    </source>
</evidence>
<dbReference type="GO" id="GO:0016301">
    <property type="term" value="F:kinase activity"/>
    <property type="evidence" value="ECO:0007669"/>
    <property type="project" value="UniProtKB-KW"/>
</dbReference>
<keyword evidence="4" id="KW-0418">Kinase</keyword>
<feature type="region of interest" description="Disordered" evidence="2">
    <location>
        <begin position="444"/>
        <end position="467"/>
    </location>
</feature>
<evidence type="ECO:0000259" key="3">
    <source>
        <dbReference type="Pfam" id="PF03109"/>
    </source>
</evidence>
<sequence length="621" mass="70174">MRTPALRRLPLFAPSSYYRPLRCRFYSTRPSSAASPRDSLWDKSDLAAQPAVRRSIYTLGGVFFLASSSYVLYKAHEPTRHFCLAVVRCSRVAKAVVEGVIDYKILFARSIPDDAKRSQAYSACHKRSAERGQHMSSIQVLPKEWTSTMRPLQDQCYPTPLEDVKTLFLQDTGLSLEEQFSEFEETPIGVASLAQVHIARDRATRRQVAVKLQHPSLEEFAEIDITTATISLAFVKRFFPTFEFSWLGEEMATNLPLEMDFVHEARNTAKVTANFAKIPKGKTSVYVPEVLRATPRTLVMEYVRGGRVDDLEYLAKHNIDRNIVSQELSRAFSEMVYIHGFFHADPHAGNLLIRPAPPGSRSPYNFEVVLLDHGLYFDLDDELRLNYARLWLALIAPGFPPVARARRKYAEAMNITSDLYPIFESAITGRAALEGTWDAPPEEDKLSYHLSSSDESNPDSEPARPALAPRFKRPRGLIDAGTQSQAEINAIRKVVLQQEGLVEAVFDLLRRVPRRVLMILKLNDLTRSLDRSLATTHSEARVFVIMARYCSRAVWEEARKRVRFSVTLVGHWFAYIAVNKGLRVVELYMDVGASIVKRLAWLRGLVRDGRQGALRAAAGLA</sequence>